<dbReference type="Gene3D" id="3.30.70.2740">
    <property type="match status" value="1"/>
</dbReference>
<dbReference type="InterPro" id="IPR017896">
    <property type="entry name" value="4Fe4S_Fe-S-bd"/>
</dbReference>
<dbReference type="Gene3D" id="3.30.43.10">
    <property type="entry name" value="Uridine Diphospho-n-acetylenolpyruvylglucosamine Reductase, domain 2"/>
    <property type="match status" value="1"/>
</dbReference>
<gene>
    <name evidence="12" type="ORF">GALL_286580</name>
</gene>
<dbReference type="GO" id="GO:1903457">
    <property type="term" value="P:lactate catabolic process"/>
    <property type="evidence" value="ECO:0007669"/>
    <property type="project" value="TreeGrafter"/>
</dbReference>
<dbReference type="Gene3D" id="1.10.45.10">
    <property type="entry name" value="Vanillyl-alcohol Oxidase, Chain A, domain 4"/>
    <property type="match status" value="1"/>
</dbReference>
<keyword evidence="8" id="KW-0496">Mitochondrion</keyword>
<dbReference type="PANTHER" id="PTHR11748:SF111">
    <property type="entry name" value="D-LACTATE DEHYDROGENASE, MITOCHONDRIAL-RELATED"/>
    <property type="match status" value="1"/>
</dbReference>
<dbReference type="Gene3D" id="1.10.1060.10">
    <property type="entry name" value="Alpha-helical ferredoxin"/>
    <property type="match status" value="1"/>
</dbReference>
<dbReference type="GO" id="GO:0008720">
    <property type="term" value="F:D-lactate dehydrogenase (NAD+) activity"/>
    <property type="evidence" value="ECO:0007669"/>
    <property type="project" value="TreeGrafter"/>
</dbReference>
<feature type="domain" description="FAD-binding PCMH-type" evidence="11">
    <location>
        <begin position="45"/>
        <end position="273"/>
    </location>
</feature>
<comment type="subcellular location">
    <subcellularLocation>
        <location evidence="2">Mitochondrion</location>
    </subcellularLocation>
</comment>
<keyword evidence="7 12" id="KW-0560">Oxidoreductase</keyword>
<comment type="caution">
    <text evidence="12">The sequence shown here is derived from an EMBL/GenBank/DDBJ whole genome shotgun (WGS) entry which is preliminary data.</text>
</comment>
<dbReference type="PROSITE" id="PS00198">
    <property type="entry name" value="4FE4S_FER_1"/>
    <property type="match status" value="2"/>
</dbReference>
<evidence type="ECO:0000256" key="1">
    <source>
        <dbReference type="ARBA" id="ARBA00001974"/>
    </source>
</evidence>
<evidence type="ECO:0000256" key="2">
    <source>
        <dbReference type="ARBA" id="ARBA00004173"/>
    </source>
</evidence>
<evidence type="ECO:0000256" key="4">
    <source>
        <dbReference type="ARBA" id="ARBA00022630"/>
    </source>
</evidence>
<evidence type="ECO:0000256" key="5">
    <source>
        <dbReference type="ARBA" id="ARBA00022827"/>
    </source>
</evidence>
<dbReference type="InterPro" id="IPR016166">
    <property type="entry name" value="FAD-bd_PCMH"/>
</dbReference>
<dbReference type="InterPro" id="IPR006094">
    <property type="entry name" value="Oxid_FAD_bind_N"/>
</dbReference>
<proteinExistence type="inferred from homology"/>
<evidence type="ECO:0000256" key="8">
    <source>
        <dbReference type="ARBA" id="ARBA00023128"/>
    </source>
</evidence>
<name>A0A1J5R0G2_9ZZZZ</name>
<evidence type="ECO:0000256" key="6">
    <source>
        <dbReference type="ARBA" id="ARBA00022946"/>
    </source>
</evidence>
<dbReference type="SUPFAM" id="SSF56176">
    <property type="entry name" value="FAD-binding/transporter-associated domain-like"/>
    <property type="match status" value="1"/>
</dbReference>
<dbReference type="InterPro" id="IPR036318">
    <property type="entry name" value="FAD-bd_PCMH-like_sf"/>
</dbReference>
<dbReference type="GO" id="GO:0004458">
    <property type="term" value="F:D-lactate dehydrogenase (cytochrome) activity"/>
    <property type="evidence" value="ECO:0007669"/>
    <property type="project" value="UniProtKB-EC"/>
</dbReference>
<keyword evidence="5" id="KW-0274">FAD</keyword>
<dbReference type="PROSITE" id="PS51379">
    <property type="entry name" value="4FE4S_FER_2"/>
    <property type="match status" value="2"/>
</dbReference>
<sequence>MLLSPQSRRADYAALCKEFAAFLPAERLVTDPLRLLAYGTDASFYRLVPQAVVVVDSEAELRRVLDACARHGAPLTFRASGTSLSGQSISDSVLVMLSDSWSGLEILEGGAAIRLQPGVIGAEANRRLAGFARKIGPDPASIDSARIGGIAANNSSGMCCGTAENSYQTLRSMRLILADGAVLDTGDAASVAAFRQSHAGLLEALADLAAETRADSALAERIRAKFAIKNTTGYGLNALVDFQDPIDILQHLMIGSEGTLGFIAEITYRTVADHPHKASALVFFGGMADACRAVTALTAAPVAAVELMDRASLRSVENKPGLPEGLKDLGPDVTALLVECRAGDALGLMAHMAQTTEILAAHAPLSPVSFTADPAACGKLWKVRKGLLTAVGAVRPLGTAVITEDVAFRIGDLAEAALDLRALFVRHGYDDAILFGHALAGNLHFVFTQDFGSNAEVLRYAAFMDEVAALVVKKYDGSLKAEHGTGRNMAPYVALEWGAAAHALMRRIKALFDPHGLFNPGVILNDDPKAHLADLKPMPAADPLVDACMECGFCERMCPSLGLTLSPRQRIVGWREISRAEAAGETERARSLSRLYDYMGLDTCAACGLCATACPVEIETGSLVKSLRGRQGSALARGVGQLVAGHFGATMTLARAGLAIAGLVDKSLPRPVRPALAAGGAGEPVIYLPSCASRAMGAGRHDDAPEALPDVMIRLLKKAGYQVLLPQGLDSLCCGQPFESRGWFDLADARSGELFQAVAALDQGRGLPVVMDTSACANRLKTVQAAGGTVVDLVEFLADRVLARLRLTPQPGKVMLHIPCSIRKQGLEGKLLALVRACAEEVVVPEGVGCCGFGGDRGFLVPELNDHGLRKLTVDAGCQEGFSANKTCEIGLADHAGIPYRSVAVLVDRVSRALA</sequence>
<dbReference type="AlphaFoldDB" id="A0A1J5R0G2"/>
<dbReference type="Pfam" id="PF02913">
    <property type="entry name" value="FAD-oxidase_C"/>
    <property type="match status" value="1"/>
</dbReference>
<dbReference type="PROSITE" id="PS51387">
    <property type="entry name" value="FAD_PCMH"/>
    <property type="match status" value="1"/>
</dbReference>
<organism evidence="12">
    <name type="scientific">mine drainage metagenome</name>
    <dbReference type="NCBI Taxonomy" id="410659"/>
    <lineage>
        <taxon>unclassified sequences</taxon>
        <taxon>metagenomes</taxon>
        <taxon>ecological metagenomes</taxon>
    </lineage>
</organism>
<dbReference type="InterPro" id="IPR016164">
    <property type="entry name" value="FAD-linked_Oxase-like_C"/>
</dbReference>
<dbReference type="Pfam" id="PF01565">
    <property type="entry name" value="FAD_binding_4"/>
    <property type="match status" value="1"/>
</dbReference>
<comment type="cofactor">
    <cofactor evidence="1">
        <name>FAD</name>
        <dbReference type="ChEBI" id="CHEBI:57692"/>
    </cofactor>
</comment>
<dbReference type="EMBL" id="MLJW01000330">
    <property type="protein sequence ID" value="OIQ89438.1"/>
    <property type="molecule type" value="Genomic_DNA"/>
</dbReference>
<accession>A0A1J5R0G2</accession>
<evidence type="ECO:0000256" key="7">
    <source>
        <dbReference type="ARBA" id="ARBA00023002"/>
    </source>
</evidence>
<comment type="similarity">
    <text evidence="3">Belongs to the FAD-binding oxidoreductase/transferase type 4 family.</text>
</comment>
<evidence type="ECO:0000259" key="10">
    <source>
        <dbReference type="PROSITE" id="PS51379"/>
    </source>
</evidence>
<dbReference type="GO" id="GO:0071949">
    <property type="term" value="F:FAD binding"/>
    <property type="evidence" value="ECO:0007669"/>
    <property type="project" value="InterPro"/>
</dbReference>
<protein>
    <recommendedName>
        <fullName evidence="9">D-lactate dehydrogenase (cytochrome)</fullName>
        <ecNumber evidence="9">1.1.2.4</ecNumber>
    </recommendedName>
</protein>
<dbReference type="FunFam" id="1.10.45.10:FF:000001">
    <property type="entry name" value="D-lactate dehydrogenase mitochondrial"/>
    <property type="match status" value="1"/>
</dbReference>
<reference evidence="12" key="1">
    <citation type="submission" date="2016-10" db="EMBL/GenBank/DDBJ databases">
        <title>Sequence of Gallionella enrichment culture.</title>
        <authorList>
            <person name="Poehlein A."/>
            <person name="Muehling M."/>
            <person name="Daniel R."/>
        </authorList>
    </citation>
    <scope>NUCLEOTIDE SEQUENCE</scope>
</reference>
<feature type="domain" description="4Fe-4S ferredoxin-type" evidence="10">
    <location>
        <begin position="595"/>
        <end position="618"/>
    </location>
</feature>
<dbReference type="InterPro" id="IPR016167">
    <property type="entry name" value="FAD-bd_PCMH_sub1"/>
</dbReference>
<dbReference type="InterPro" id="IPR004113">
    <property type="entry name" value="FAD-bd_oxidored_4_C"/>
</dbReference>
<dbReference type="SUPFAM" id="SSF46548">
    <property type="entry name" value="alpha-helical ferredoxin"/>
    <property type="match status" value="1"/>
</dbReference>
<dbReference type="InterPro" id="IPR016169">
    <property type="entry name" value="FAD-bd_PCMH_sub2"/>
</dbReference>
<dbReference type="Gene3D" id="3.30.465.10">
    <property type="match status" value="1"/>
</dbReference>
<evidence type="ECO:0000256" key="9">
    <source>
        <dbReference type="ARBA" id="ARBA00038897"/>
    </source>
</evidence>
<evidence type="ECO:0000256" key="3">
    <source>
        <dbReference type="ARBA" id="ARBA00008000"/>
    </source>
</evidence>
<dbReference type="InterPro" id="IPR009051">
    <property type="entry name" value="Helical_ferredxn"/>
</dbReference>
<keyword evidence="4" id="KW-0285">Flavoprotein</keyword>
<dbReference type="EC" id="1.1.2.4" evidence="9"/>
<dbReference type="InterPro" id="IPR017900">
    <property type="entry name" value="4Fe4S_Fe_S_CS"/>
</dbReference>
<dbReference type="GO" id="GO:0051536">
    <property type="term" value="F:iron-sulfur cluster binding"/>
    <property type="evidence" value="ECO:0007669"/>
    <property type="project" value="InterPro"/>
</dbReference>
<keyword evidence="6" id="KW-0809">Transit peptide</keyword>
<evidence type="ECO:0000259" key="11">
    <source>
        <dbReference type="PROSITE" id="PS51387"/>
    </source>
</evidence>
<evidence type="ECO:0000313" key="12">
    <source>
        <dbReference type="EMBL" id="OIQ89438.1"/>
    </source>
</evidence>
<dbReference type="PANTHER" id="PTHR11748">
    <property type="entry name" value="D-LACTATE DEHYDROGENASE"/>
    <property type="match status" value="1"/>
</dbReference>
<dbReference type="GO" id="GO:0005739">
    <property type="term" value="C:mitochondrion"/>
    <property type="evidence" value="ECO:0007669"/>
    <property type="project" value="UniProtKB-SubCell"/>
</dbReference>
<feature type="domain" description="4Fe-4S ferredoxin-type" evidence="10">
    <location>
        <begin position="537"/>
        <end position="568"/>
    </location>
</feature>
<dbReference type="InterPro" id="IPR016171">
    <property type="entry name" value="Vanillyl_alc_oxidase_C-sub2"/>
</dbReference>
<dbReference type="Pfam" id="PF13183">
    <property type="entry name" value="Fer4_8"/>
    <property type="match status" value="1"/>
</dbReference>
<dbReference type="SUPFAM" id="SSF55103">
    <property type="entry name" value="FAD-linked oxidases, C-terminal domain"/>
    <property type="match status" value="1"/>
</dbReference>